<keyword evidence="3" id="KW-1185">Reference proteome</keyword>
<keyword evidence="1" id="KW-1133">Transmembrane helix</keyword>
<evidence type="ECO:0000313" key="3">
    <source>
        <dbReference type="Proteomes" id="UP001358586"/>
    </source>
</evidence>
<evidence type="ECO:0000313" key="2">
    <source>
        <dbReference type="EMBL" id="KAK5793430.1"/>
    </source>
</evidence>
<keyword evidence="1" id="KW-0472">Membrane</keyword>
<sequence length="191" mass="21448">MARTKGSRHVISSDTSRYQEARNVIEAKAYVCTKKEEEMHQVLAARGIKIPNFTYDFSIPEGSHCLSDTNNEDTNIVLSSEDEGRPEEELRRKKRRDHSETYVSVVPIIVAVSITPYLLISPVNSPPPPKPINDDAFGVIVAHGPFGGSIKFHTASGEIGTLFPWREKLSVKKFPFSPDEVMKQWNNLLPK</sequence>
<protein>
    <submittedName>
        <fullName evidence="2">Uncharacterized protein</fullName>
    </submittedName>
</protein>
<keyword evidence="1" id="KW-0812">Transmembrane</keyword>
<name>A0ABR0NEI2_GOSAR</name>
<dbReference type="EMBL" id="JARKNE010000010">
    <property type="protein sequence ID" value="KAK5793430.1"/>
    <property type="molecule type" value="Genomic_DNA"/>
</dbReference>
<gene>
    <name evidence="2" type="ORF">PVK06_034576</name>
</gene>
<proteinExistence type="predicted"/>
<evidence type="ECO:0000256" key="1">
    <source>
        <dbReference type="SAM" id="Phobius"/>
    </source>
</evidence>
<comment type="caution">
    <text evidence="2">The sequence shown here is derived from an EMBL/GenBank/DDBJ whole genome shotgun (WGS) entry which is preliminary data.</text>
</comment>
<dbReference type="Proteomes" id="UP001358586">
    <property type="component" value="Chromosome 10"/>
</dbReference>
<reference evidence="2 3" key="1">
    <citation type="submission" date="2023-03" db="EMBL/GenBank/DDBJ databases">
        <title>WGS of Gossypium arboreum.</title>
        <authorList>
            <person name="Yu D."/>
        </authorList>
    </citation>
    <scope>NUCLEOTIDE SEQUENCE [LARGE SCALE GENOMIC DNA]</scope>
    <source>
        <tissue evidence="2">Leaf</tissue>
    </source>
</reference>
<accession>A0ABR0NEI2</accession>
<feature type="transmembrane region" description="Helical" evidence="1">
    <location>
        <begin position="101"/>
        <end position="120"/>
    </location>
</feature>
<organism evidence="2 3">
    <name type="scientific">Gossypium arboreum</name>
    <name type="common">Tree cotton</name>
    <name type="synonym">Gossypium nanking</name>
    <dbReference type="NCBI Taxonomy" id="29729"/>
    <lineage>
        <taxon>Eukaryota</taxon>
        <taxon>Viridiplantae</taxon>
        <taxon>Streptophyta</taxon>
        <taxon>Embryophyta</taxon>
        <taxon>Tracheophyta</taxon>
        <taxon>Spermatophyta</taxon>
        <taxon>Magnoliopsida</taxon>
        <taxon>eudicotyledons</taxon>
        <taxon>Gunneridae</taxon>
        <taxon>Pentapetalae</taxon>
        <taxon>rosids</taxon>
        <taxon>malvids</taxon>
        <taxon>Malvales</taxon>
        <taxon>Malvaceae</taxon>
        <taxon>Malvoideae</taxon>
        <taxon>Gossypium</taxon>
    </lineage>
</organism>